<proteinExistence type="predicted"/>
<dbReference type="GO" id="GO:0008622">
    <property type="term" value="C:epsilon DNA polymerase complex"/>
    <property type="evidence" value="ECO:0007669"/>
    <property type="project" value="InterPro"/>
</dbReference>
<dbReference type="InterPro" id="IPR016266">
    <property type="entry name" value="POLE2"/>
</dbReference>
<name>A0AAN9IBM3_CROPI</name>
<dbReference type="EMBL" id="JAYWIO010000003">
    <property type="protein sequence ID" value="KAK7273397.1"/>
    <property type="molecule type" value="Genomic_DNA"/>
</dbReference>
<dbReference type="GO" id="GO:0006261">
    <property type="term" value="P:DNA-templated DNA replication"/>
    <property type="evidence" value="ECO:0007669"/>
    <property type="project" value="InterPro"/>
</dbReference>
<dbReference type="PANTHER" id="PTHR12708:SF0">
    <property type="entry name" value="DNA POLYMERASE EPSILON SUBUNIT 2"/>
    <property type="match status" value="1"/>
</dbReference>
<dbReference type="Proteomes" id="UP001372338">
    <property type="component" value="Unassembled WGS sequence"/>
</dbReference>
<gene>
    <name evidence="1" type="ORF">RIF29_14446</name>
</gene>
<dbReference type="AlphaFoldDB" id="A0AAN9IBM3"/>
<dbReference type="PANTHER" id="PTHR12708">
    <property type="entry name" value="DNA POLYMERASE EPSILON SUBUNIT B"/>
    <property type="match status" value="1"/>
</dbReference>
<protein>
    <submittedName>
        <fullName evidence="1">Uncharacterized protein</fullName>
    </submittedName>
</protein>
<evidence type="ECO:0000313" key="2">
    <source>
        <dbReference type="Proteomes" id="UP001372338"/>
    </source>
</evidence>
<keyword evidence="2" id="KW-1185">Reference proteome</keyword>
<organism evidence="1 2">
    <name type="scientific">Crotalaria pallida</name>
    <name type="common">Smooth rattlebox</name>
    <name type="synonym">Crotalaria striata</name>
    <dbReference type="NCBI Taxonomy" id="3830"/>
    <lineage>
        <taxon>Eukaryota</taxon>
        <taxon>Viridiplantae</taxon>
        <taxon>Streptophyta</taxon>
        <taxon>Embryophyta</taxon>
        <taxon>Tracheophyta</taxon>
        <taxon>Spermatophyta</taxon>
        <taxon>Magnoliopsida</taxon>
        <taxon>eudicotyledons</taxon>
        <taxon>Gunneridae</taxon>
        <taxon>Pentapetalae</taxon>
        <taxon>rosids</taxon>
        <taxon>fabids</taxon>
        <taxon>Fabales</taxon>
        <taxon>Fabaceae</taxon>
        <taxon>Papilionoideae</taxon>
        <taxon>50 kb inversion clade</taxon>
        <taxon>genistoids sensu lato</taxon>
        <taxon>core genistoids</taxon>
        <taxon>Crotalarieae</taxon>
        <taxon>Crotalaria</taxon>
    </lineage>
</organism>
<evidence type="ECO:0000313" key="1">
    <source>
        <dbReference type="EMBL" id="KAK7273397.1"/>
    </source>
</evidence>
<comment type="caution">
    <text evidence="1">The sequence shown here is derived from an EMBL/GenBank/DDBJ whole genome shotgun (WGS) entry which is preliminary data.</text>
</comment>
<accession>A0AAN9IBM3</accession>
<sequence length="116" mass="12572">MSMTTEDWLKPNVVLEAFEARAARMLVACAQNLSKFNNGEDEKALGKLETILDGFGSVEVVPSLFAFMGNFSSHPCNLSFHSYSSLRLNVEMPAIIAKFISIASDSGLGMAMFSLG</sequence>
<reference evidence="1 2" key="1">
    <citation type="submission" date="2024-01" db="EMBL/GenBank/DDBJ databases">
        <title>The genomes of 5 underutilized Papilionoideae crops provide insights into root nodulation and disease resistanc.</title>
        <authorList>
            <person name="Yuan L."/>
        </authorList>
    </citation>
    <scope>NUCLEOTIDE SEQUENCE [LARGE SCALE GENOMIC DNA]</scope>
    <source>
        <strain evidence="1">ZHUSHIDOU_FW_LH</strain>
        <tissue evidence="1">Leaf</tissue>
    </source>
</reference>
<dbReference type="GO" id="GO:0042276">
    <property type="term" value="P:error-prone translesion synthesis"/>
    <property type="evidence" value="ECO:0007669"/>
    <property type="project" value="TreeGrafter"/>
</dbReference>
<dbReference type="GO" id="GO:0003677">
    <property type="term" value="F:DNA binding"/>
    <property type="evidence" value="ECO:0007669"/>
    <property type="project" value="InterPro"/>
</dbReference>